<keyword evidence="3" id="KW-1185">Reference proteome</keyword>
<gene>
    <name evidence="2" type="ORF">M409DRAFT_19496</name>
</gene>
<organism evidence="2 3">
    <name type="scientific">Zasmidium cellare ATCC 36951</name>
    <dbReference type="NCBI Taxonomy" id="1080233"/>
    <lineage>
        <taxon>Eukaryota</taxon>
        <taxon>Fungi</taxon>
        <taxon>Dikarya</taxon>
        <taxon>Ascomycota</taxon>
        <taxon>Pezizomycotina</taxon>
        <taxon>Dothideomycetes</taxon>
        <taxon>Dothideomycetidae</taxon>
        <taxon>Mycosphaerellales</taxon>
        <taxon>Mycosphaerellaceae</taxon>
        <taxon>Zasmidium</taxon>
    </lineage>
</organism>
<feature type="region of interest" description="Disordered" evidence="1">
    <location>
        <begin position="201"/>
        <end position="220"/>
    </location>
</feature>
<dbReference type="EMBL" id="ML993585">
    <property type="protein sequence ID" value="KAF2170681.1"/>
    <property type="molecule type" value="Genomic_DNA"/>
</dbReference>
<proteinExistence type="predicted"/>
<sequence length="220" mass="24994">MDDDARFTEFTVDELKEQYAALLQHLYEVQQRHDEKQAILRGHEMEHMCTFRASNHKRFEEFVEQSVKTEAEDIGNTERDLSTIRRRLIQLGDNVSVSPTGSARSVGGGGVGISPRQNGSSGNSRKSPPPAERRYSPKRGRITRWRLKADDVRPVIDRASAEPSPGKSIAGSEGFRSRSRTIPRSPDPELDQYLDEHREKYRKEQEENLGKYGLPGVESE</sequence>
<dbReference type="Proteomes" id="UP000799537">
    <property type="component" value="Unassembled WGS sequence"/>
</dbReference>
<protein>
    <submittedName>
        <fullName evidence="2">Uncharacterized protein</fullName>
    </submittedName>
</protein>
<evidence type="ECO:0000256" key="1">
    <source>
        <dbReference type="SAM" id="MobiDB-lite"/>
    </source>
</evidence>
<accession>A0A6A6CUB2</accession>
<name>A0A6A6CUB2_ZASCE</name>
<evidence type="ECO:0000313" key="2">
    <source>
        <dbReference type="EMBL" id="KAF2170681.1"/>
    </source>
</evidence>
<evidence type="ECO:0000313" key="3">
    <source>
        <dbReference type="Proteomes" id="UP000799537"/>
    </source>
</evidence>
<feature type="compositionally biased region" description="Basic and acidic residues" evidence="1">
    <location>
        <begin position="147"/>
        <end position="160"/>
    </location>
</feature>
<feature type="compositionally biased region" description="Basic residues" evidence="1">
    <location>
        <begin position="136"/>
        <end position="146"/>
    </location>
</feature>
<dbReference type="GeneID" id="54558236"/>
<dbReference type="AlphaFoldDB" id="A0A6A6CUB2"/>
<dbReference type="RefSeq" id="XP_033671570.1">
    <property type="nucleotide sequence ID" value="XM_033804964.1"/>
</dbReference>
<reference evidence="2" key="1">
    <citation type="journal article" date="2020" name="Stud. Mycol.">
        <title>101 Dothideomycetes genomes: a test case for predicting lifestyles and emergence of pathogens.</title>
        <authorList>
            <person name="Haridas S."/>
            <person name="Albert R."/>
            <person name="Binder M."/>
            <person name="Bloem J."/>
            <person name="Labutti K."/>
            <person name="Salamov A."/>
            <person name="Andreopoulos B."/>
            <person name="Baker S."/>
            <person name="Barry K."/>
            <person name="Bills G."/>
            <person name="Bluhm B."/>
            <person name="Cannon C."/>
            <person name="Castanera R."/>
            <person name="Culley D."/>
            <person name="Daum C."/>
            <person name="Ezra D."/>
            <person name="Gonzalez J."/>
            <person name="Henrissat B."/>
            <person name="Kuo A."/>
            <person name="Liang C."/>
            <person name="Lipzen A."/>
            <person name="Lutzoni F."/>
            <person name="Magnuson J."/>
            <person name="Mondo S."/>
            <person name="Nolan M."/>
            <person name="Ohm R."/>
            <person name="Pangilinan J."/>
            <person name="Park H.-J."/>
            <person name="Ramirez L."/>
            <person name="Alfaro M."/>
            <person name="Sun H."/>
            <person name="Tritt A."/>
            <person name="Yoshinaga Y."/>
            <person name="Zwiers L.-H."/>
            <person name="Turgeon B."/>
            <person name="Goodwin S."/>
            <person name="Spatafora J."/>
            <person name="Crous P."/>
            <person name="Grigoriev I."/>
        </authorList>
    </citation>
    <scope>NUCLEOTIDE SEQUENCE</scope>
    <source>
        <strain evidence="2">ATCC 36951</strain>
    </source>
</reference>
<feature type="compositionally biased region" description="Polar residues" evidence="1">
    <location>
        <begin position="115"/>
        <end position="126"/>
    </location>
</feature>
<feature type="region of interest" description="Disordered" evidence="1">
    <location>
        <begin position="95"/>
        <end position="192"/>
    </location>
</feature>